<sequence length="59" mass="6630">MTKVLKAFQDKTDGIIYYAGDDYAGERVEELAEAGFLEAEAEEKPKKASRKKTTDNTEE</sequence>
<evidence type="ECO:0000256" key="1">
    <source>
        <dbReference type="SAM" id="MobiDB-lite"/>
    </source>
</evidence>
<dbReference type="EMBL" id="BK015713">
    <property type="protein sequence ID" value="DAE21572.1"/>
    <property type="molecule type" value="Genomic_DNA"/>
</dbReference>
<organism evidence="2">
    <name type="scientific">Phage sp. ctvTz5</name>
    <dbReference type="NCBI Taxonomy" id="2826754"/>
    <lineage>
        <taxon>Viruses</taxon>
    </lineage>
</organism>
<feature type="region of interest" description="Disordered" evidence="1">
    <location>
        <begin position="36"/>
        <end position="59"/>
    </location>
</feature>
<name>A0A8S5QSD8_9VIRU</name>
<feature type="compositionally biased region" description="Basic and acidic residues" evidence="1">
    <location>
        <begin position="42"/>
        <end position="59"/>
    </location>
</feature>
<evidence type="ECO:0000313" key="2">
    <source>
        <dbReference type="EMBL" id="DAE21572.1"/>
    </source>
</evidence>
<proteinExistence type="predicted"/>
<accession>A0A8S5QSD8</accession>
<protein>
    <submittedName>
        <fullName evidence="2">Uncharacterized protein</fullName>
    </submittedName>
</protein>
<reference evidence="2" key="1">
    <citation type="journal article" date="2021" name="Proc. Natl. Acad. Sci. U.S.A.">
        <title>A Catalog of Tens of Thousands of Viruses from Human Metagenomes Reveals Hidden Associations with Chronic Diseases.</title>
        <authorList>
            <person name="Tisza M.J."/>
            <person name="Buck C.B."/>
        </authorList>
    </citation>
    <scope>NUCLEOTIDE SEQUENCE</scope>
    <source>
        <strain evidence="2">CtvTz5</strain>
    </source>
</reference>